<keyword evidence="3" id="KW-1185">Reference proteome</keyword>
<feature type="region of interest" description="Disordered" evidence="1">
    <location>
        <begin position="51"/>
        <end position="79"/>
    </location>
</feature>
<organism evidence="2 3">
    <name type="scientific">Paxillus involutus ATCC 200175</name>
    <dbReference type="NCBI Taxonomy" id="664439"/>
    <lineage>
        <taxon>Eukaryota</taxon>
        <taxon>Fungi</taxon>
        <taxon>Dikarya</taxon>
        <taxon>Basidiomycota</taxon>
        <taxon>Agaricomycotina</taxon>
        <taxon>Agaricomycetes</taxon>
        <taxon>Agaricomycetidae</taxon>
        <taxon>Boletales</taxon>
        <taxon>Paxilineae</taxon>
        <taxon>Paxillaceae</taxon>
        <taxon>Paxillus</taxon>
    </lineage>
</organism>
<reference evidence="2 3" key="1">
    <citation type="submission" date="2014-06" db="EMBL/GenBank/DDBJ databases">
        <authorList>
            <consortium name="DOE Joint Genome Institute"/>
            <person name="Kuo A."/>
            <person name="Kohler A."/>
            <person name="Nagy L.G."/>
            <person name="Floudas D."/>
            <person name="Copeland A."/>
            <person name="Barry K.W."/>
            <person name="Cichocki N."/>
            <person name="Veneault-Fourrey C."/>
            <person name="LaButti K."/>
            <person name="Lindquist E.A."/>
            <person name="Lipzen A."/>
            <person name="Lundell T."/>
            <person name="Morin E."/>
            <person name="Murat C."/>
            <person name="Sun H."/>
            <person name="Tunlid A."/>
            <person name="Henrissat B."/>
            <person name="Grigoriev I.V."/>
            <person name="Hibbett D.S."/>
            <person name="Martin F."/>
            <person name="Nordberg H.P."/>
            <person name="Cantor M.N."/>
            <person name="Hua S.X."/>
        </authorList>
    </citation>
    <scope>NUCLEOTIDE SEQUENCE [LARGE SCALE GENOMIC DNA]</scope>
    <source>
        <strain evidence="2 3">ATCC 200175</strain>
    </source>
</reference>
<evidence type="ECO:0000313" key="3">
    <source>
        <dbReference type="Proteomes" id="UP000053647"/>
    </source>
</evidence>
<dbReference type="AlphaFoldDB" id="A0A0C9TTR1"/>
<evidence type="ECO:0000256" key="1">
    <source>
        <dbReference type="SAM" id="MobiDB-lite"/>
    </source>
</evidence>
<name>A0A0C9TTR1_PAXIN</name>
<reference evidence="3" key="2">
    <citation type="submission" date="2015-01" db="EMBL/GenBank/DDBJ databases">
        <title>Evolutionary Origins and Diversification of the Mycorrhizal Mutualists.</title>
        <authorList>
            <consortium name="DOE Joint Genome Institute"/>
            <consortium name="Mycorrhizal Genomics Consortium"/>
            <person name="Kohler A."/>
            <person name="Kuo A."/>
            <person name="Nagy L.G."/>
            <person name="Floudas D."/>
            <person name="Copeland A."/>
            <person name="Barry K.W."/>
            <person name="Cichocki N."/>
            <person name="Veneault-Fourrey C."/>
            <person name="LaButti K."/>
            <person name="Lindquist E.A."/>
            <person name="Lipzen A."/>
            <person name="Lundell T."/>
            <person name="Morin E."/>
            <person name="Murat C."/>
            <person name="Riley R."/>
            <person name="Ohm R."/>
            <person name="Sun H."/>
            <person name="Tunlid A."/>
            <person name="Henrissat B."/>
            <person name="Grigoriev I.V."/>
            <person name="Hibbett D.S."/>
            <person name="Martin F."/>
        </authorList>
    </citation>
    <scope>NUCLEOTIDE SEQUENCE [LARGE SCALE GENOMIC DNA]</scope>
    <source>
        <strain evidence="3">ATCC 200175</strain>
    </source>
</reference>
<feature type="region of interest" description="Disordered" evidence="1">
    <location>
        <begin position="122"/>
        <end position="160"/>
    </location>
</feature>
<dbReference type="EMBL" id="KN819350">
    <property type="protein sequence ID" value="KIJ13618.1"/>
    <property type="molecule type" value="Genomic_DNA"/>
</dbReference>
<dbReference type="Proteomes" id="UP000053647">
    <property type="component" value="Unassembled WGS sequence"/>
</dbReference>
<feature type="compositionally biased region" description="Basic and acidic residues" evidence="1">
    <location>
        <begin position="147"/>
        <end position="158"/>
    </location>
</feature>
<feature type="region of interest" description="Disordered" evidence="1">
    <location>
        <begin position="1"/>
        <end position="22"/>
    </location>
</feature>
<feature type="compositionally biased region" description="Polar residues" evidence="1">
    <location>
        <begin position="132"/>
        <end position="146"/>
    </location>
</feature>
<dbReference type="HOGENOM" id="CLU_1396753_0_0_1"/>
<feature type="compositionally biased region" description="Polar residues" evidence="1">
    <location>
        <begin position="52"/>
        <end position="66"/>
    </location>
</feature>
<sequence>MDEHEGHTENLPPPIDRNSKYHKNNVKRVQTFEFGLELLTVVETPVVELHPSSPQQRRYARSSSTFDIRGGGDYNYGDGSKDWVRSGGSRQGGLLACQRYGGGENLTDEGTGRQVYKQSNALAHDKRPGQVHATSGSDVINNPRSNQRPDSKPWEERKKPRLMIGTRWSASHLTPTGLGIPWTIVGIIPISQHVT</sequence>
<protein>
    <submittedName>
        <fullName evidence="2">Uncharacterized protein</fullName>
    </submittedName>
</protein>
<evidence type="ECO:0000313" key="2">
    <source>
        <dbReference type="EMBL" id="KIJ13618.1"/>
    </source>
</evidence>
<proteinExistence type="predicted"/>
<accession>A0A0C9TTR1</accession>
<gene>
    <name evidence="2" type="ORF">PAXINDRAFT_181254</name>
</gene>